<reference evidence="1 2" key="1">
    <citation type="journal article" date="2009" name="PLoS ONE">
        <title>Methylobacterium genome sequences: a reference blueprint to investigate microbial metabolism of C1 compounds from natural and industrial sources.</title>
        <authorList>
            <person name="Vuilleumier S."/>
            <person name="Chistoserdova L."/>
            <person name="Lee M.-C."/>
            <person name="Bringel F."/>
            <person name="Lajus A."/>
            <person name="Zhou Y."/>
            <person name="Gourion B."/>
            <person name="Barbe V."/>
            <person name="Chang J."/>
            <person name="Cruveiller S."/>
            <person name="Dossat C."/>
            <person name="Gillett W."/>
            <person name="Gruffaz C."/>
            <person name="Haugen E."/>
            <person name="Hourcade E."/>
            <person name="Levy R."/>
            <person name="Mangenot S."/>
            <person name="Muller E."/>
            <person name="Nadalig T."/>
            <person name="Pagni M."/>
            <person name="Penny C."/>
            <person name="Peyraud R."/>
            <person name="Robinson D.G."/>
            <person name="Roche D."/>
            <person name="Rouy Z."/>
            <person name="Saenampechek C."/>
            <person name="Salvignol G."/>
            <person name="Vallenet D."/>
            <person name="Wu Z."/>
            <person name="Marx C.J."/>
            <person name="Vorholt J.A."/>
            <person name="Olson M.V."/>
            <person name="Kaul R."/>
            <person name="Weissenbach J."/>
            <person name="Medigue C."/>
            <person name="Lidstrom M.E."/>
        </authorList>
    </citation>
    <scope>NUCLEOTIDE SEQUENCE [LARGE SCALE GENOMIC DNA]</scope>
    <source>
        <strain evidence="2">ATCC 14718 / DSM 1338 / JCM 2805 / NCIMB 9133 / AM1</strain>
    </source>
</reference>
<dbReference type="Proteomes" id="UP000009081">
    <property type="component" value="Plasmid megaplasmid"/>
</dbReference>
<name>C5B628_METEA</name>
<proteinExistence type="predicted"/>
<keyword evidence="2" id="KW-1185">Reference proteome</keyword>
<dbReference type="KEGG" id="mea:Mex_2p1138"/>
<evidence type="ECO:0000313" key="1">
    <source>
        <dbReference type="EMBL" id="ACS43910.1"/>
    </source>
</evidence>
<gene>
    <name evidence="1" type="ordered locus">MexAM1_META2p1138</name>
</gene>
<keyword evidence="1" id="KW-0614">Plasmid</keyword>
<dbReference type="HOGENOM" id="CLU_2494305_0_0_5"/>
<dbReference type="EMBL" id="CP001511">
    <property type="protein sequence ID" value="ACS43910.1"/>
    <property type="molecule type" value="Genomic_DNA"/>
</dbReference>
<protein>
    <submittedName>
        <fullName evidence="1">Uncharacterized protein</fullName>
    </submittedName>
</protein>
<accession>C5B628</accession>
<sequence>MKLLAAVTLTTLPRYPAISGPTRSGPPAPPHIYACTVFKVTVRCGFVARCPSPPRSRTVTAPSETAGPKDHLLRALYRPRDMVTTR</sequence>
<evidence type="ECO:0000313" key="2">
    <source>
        <dbReference type="Proteomes" id="UP000009081"/>
    </source>
</evidence>
<geneLocation type="plasmid" evidence="1 2">
    <name>megaplasmid</name>
</geneLocation>
<dbReference type="AlphaFoldDB" id="C5B628"/>
<organism evidence="1 2">
    <name type="scientific">Methylorubrum extorquens (strain ATCC 14718 / DSM 1338 / JCM 2805 / NCIMB 9133 / AM1)</name>
    <name type="common">Methylobacterium extorquens</name>
    <dbReference type="NCBI Taxonomy" id="272630"/>
    <lineage>
        <taxon>Bacteria</taxon>
        <taxon>Pseudomonadati</taxon>
        <taxon>Pseudomonadota</taxon>
        <taxon>Alphaproteobacteria</taxon>
        <taxon>Hyphomicrobiales</taxon>
        <taxon>Methylobacteriaceae</taxon>
        <taxon>Methylorubrum</taxon>
    </lineage>
</organism>